<feature type="compositionally biased region" description="Basic and acidic residues" evidence="1">
    <location>
        <begin position="7"/>
        <end position="25"/>
    </location>
</feature>
<gene>
    <name evidence="2" type="ORF">CR201_G0019514</name>
</gene>
<evidence type="ECO:0000313" key="2">
    <source>
        <dbReference type="EMBL" id="PNJ55714.1"/>
    </source>
</evidence>
<dbReference type="AlphaFoldDB" id="A0A2J8VDW1"/>
<protein>
    <submittedName>
        <fullName evidence="2">Uncharacterized protein</fullName>
    </submittedName>
</protein>
<dbReference type="EMBL" id="NDHI03003421">
    <property type="protein sequence ID" value="PNJ55714.1"/>
    <property type="molecule type" value="Genomic_DNA"/>
</dbReference>
<accession>A0A2J8VDW1</accession>
<name>A0A2J8VDW1_PONAB</name>
<evidence type="ECO:0000256" key="1">
    <source>
        <dbReference type="SAM" id="MobiDB-lite"/>
    </source>
</evidence>
<proteinExistence type="predicted"/>
<sequence>MPGERPLQTREWSDKQASVEREEKGECRERSLRIKQLEGAMIYLSIGGNREKESKLRRVDGKNFPAPQRQDCVLLTAHVNLVTMVHVHGRC</sequence>
<reference evidence="2" key="1">
    <citation type="submission" date="2017-12" db="EMBL/GenBank/DDBJ databases">
        <title>High-resolution comparative analysis of great ape genomes.</title>
        <authorList>
            <person name="Pollen A."/>
            <person name="Hastie A."/>
            <person name="Hormozdiari F."/>
            <person name="Dougherty M."/>
            <person name="Liu R."/>
            <person name="Chaisson M."/>
            <person name="Hoppe E."/>
            <person name="Hill C."/>
            <person name="Pang A."/>
            <person name="Hillier L."/>
            <person name="Baker C."/>
            <person name="Armstrong J."/>
            <person name="Shendure J."/>
            <person name="Paten B."/>
            <person name="Wilson R."/>
            <person name="Chao H."/>
            <person name="Schneider V."/>
            <person name="Ventura M."/>
            <person name="Kronenberg Z."/>
            <person name="Murali S."/>
            <person name="Gordon D."/>
            <person name="Cantsilieris S."/>
            <person name="Munson K."/>
            <person name="Nelson B."/>
            <person name="Raja A."/>
            <person name="Underwood J."/>
            <person name="Diekhans M."/>
            <person name="Fiddes I."/>
            <person name="Haussler D."/>
            <person name="Eichler E."/>
        </authorList>
    </citation>
    <scope>NUCLEOTIDE SEQUENCE [LARGE SCALE GENOMIC DNA]</scope>
    <source>
        <strain evidence="2">Susie</strain>
    </source>
</reference>
<comment type="caution">
    <text evidence="2">The sequence shown here is derived from an EMBL/GenBank/DDBJ whole genome shotgun (WGS) entry which is preliminary data.</text>
</comment>
<feature type="region of interest" description="Disordered" evidence="1">
    <location>
        <begin position="1"/>
        <end position="25"/>
    </location>
</feature>
<organism evidence="2">
    <name type="scientific">Pongo abelii</name>
    <name type="common">Sumatran orangutan</name>
    <name type="synonym">Pongo pygmaeus abelii</name>
    <dbReference type="NCBI Taxonomy" id="9601"/>
    <lineage>
        <taxon>Eukaryota</taxon>
        <taxon>Metazoa</taxon>
        <taxon>Chordata</taxon>
        <taxon>Craniata</taxon>
        <taxon>Vertebrata</taxon>
        <taxon>Euteleostomi</taxon>
        <taxon>Mammalia</taxon>
        <taxon>Eutheria</taxon>
        <taxon>Euarchontoglires</taxon>
        <taxon>Primates</taxon>
        <taxon>Haplorrhini</taxon>
        <taxon>Catarrhini</taxon>
        <taxon>Hominidae</taxon>
        <taxon>Pongo</taxon>
    </lineage>
</organism>